<dbReference type="EMBL" id="CM042030">
    <property type="protein sequence ID" value="KAI3787397.1"/>
    <property type="molecule type" value="Genomic_DNA"/>
</dbReference>
<reference evidence="1 2" key="2">
    <citation type="journal article" date="2022" name="Mol. Ecol. Resour.">
        <title>The genomes of chicory, endive, great burdock and yacon provide insights into Asteraceae paleo-polyploidization history and plant inulin production.</title>
        <authorList>
            <person name="Fan W."/>
            <person name="Wang S."/>
            <person name="Wang H."/>
            <person name="Wang A."/>
            <person name="Jiang F."/>
            <person name="Liu H."/>
            <person name="Zhao H."/>
            <person name="Xu D."/>
            <person name="Zhang Y."/>
        </authorList>
    </citation>
    <scope>NUCLEOTIDE SEQUENCE [LARGE SCALE GENOMIC DNA]</scope>
    <source>
        <strain evidence="2">cv. Yunnan</strain>
        <tissue evidence="1">Leaves</tissue>
    </source>
</reference>
<reference evidence="2" key="1">
    <citation type="journal article" date="2022" name="Mol. Ecol. Resour.">
        <title>The genomes of chicory, endive, great burdock and yacon provide insights into Asteraceae palaeo-polyploidization history and plant inulin production.</title>
        <authorList>
            <person name="Fan W."/>
            <person name="Wang S."/>
            <person name="Wang H."/>
            <person name="Wang A."/>
            <person name="Jiang F."/>
            <person name="Liu H."/>
            <person name="Zhao H."/>
            <person name="Xu D."/>
            <person name="Zhang Y."/>
        </authorList>
    </citation>
    <scope>NUCLEOTIDE SEQUENCE [LARGE SCALE GENOMIC DNA]</scope>
    <source>
        <strain evidence="2">cv. Yunnan</strain>
    </source>
</reference>
<protein>
    <submittedName>
        <fullName evidence="1">Uncharacterized protein</fullName>
    </submittedName>
</protein>
<dbReference type="Proteomes" id="UP001056120">
    <property type="component" value="Linkage Group LG13"/>
</dbReference>
<name>A0ACB9GVK5_9ASTR</name>
<organism evidence="1 2">
    <name type="scientific">Smallanthus sonchifolius</name>
    <dbReference type="NCBI Taxonomy" id="185202"/>
    <lineage>
        <taxon>Eukaryota</taxon>
        <taxon>Viridiplantae</taxon>
        <taxon>Streptophyta</taxon>
        <taxon>Embryophyta</taxon>
        <taxon>Tracheophyta</taxon>
        <taxon>Spermatophyta</taxon>
        <taxon>Magnoliopsida</taxon>
        <taxon>eudicotyledons</taxon>
        <taxon>Gunneridae</taxon>
        <taxon>Pentapetalae</taxon>
        <taxon>asterids</taxon>
        <taxon>campanulids</taxon>
        <taxon>Asterales</taxon>
        <taxon>Asteraceae</taxon>
        <taxon>Asteroideae</taxon>
        <taxon>Heliantheae alliance</taxon>
        <taxon>Millerieae</taxon>
        <taxon>Smallanthus</taxon>
    </lineage>
</organism>
<evidence type="ECO:0000313" key="1">
    <source>
        <dbReference type="EMBL" id="KAI3787397.1"/>
    </source>
</evidence>
<comment type="caution">
    <text evidence="1">The sequence shown here is derived from an EMBL/GenBank/DDBJ whole genome shotgun (WGS) entry which is preliminary data.</text>
</comment>
<sequence>MDSSNSQHSDPPSSSDPSAENNAPEADNSSSSMQWKSSSGYQPEDEEDMDVDTTNSWTSATKSSAGKEKKVDTDATSSSREGKAEEIGLLTDLYNLHNKTGRYLLSDQRDFYKFWIEEERDYANKKELDEKVNELHARFLKNMDKNVEGPVDPIDVEILSLSHWIWGSEIDSSDETDDDQEQDSSHVDSKDSTKESGPVNKPNGNGSTAS</sequence>
<evidence type="ECO:0000313" key="2">
    <source>
        <dbReference type="Proteomes" id="UP001056120"/>
    </source>
</evidence>
<proteinExistence type="predicted"/>
<keyword evidence="2" id="KW-1185">Reference proteome</keyword>
<gene>
    <name evidence="1" type="ORF">L1987_41843</name>
</gene>
<accession>A0ACB9GVK5</accession>